<organism evidence="12 13">
    <name type="scientific">Thioclava nitratireducens</name>
    <dbReference type="NCBI Taxonomy" id="1915078"/>
    <lineage>
        <taxon>Bacteria</taxon>
        <taxon>Pseudomonadati</taxon>
        <taxon>Pseudomonadota</taxon>
        <taxon>Alphaproteobacteria</taxon>
        <taxon>Rhodobacterales</taxon>
        <taxon>Paracoccaceae</taxon>
        <taxon>Thioclava</taxon>
    </lineage>
</organism>
<protein>
    <recommendedName>
        <fullName evidence="4">Alkyl hydroperoxide reductase C</fullName>
        <ecNumber evidence="3">1.11.1.26</ecNumber>
    </recommendedName>
    <alternativeName>
        <fullName evidence="9">Peroxiredoxin</fullName>
    </alternativeName>
</protein>
<feature type="domain" description="Thioredoxin" evidence="11">
    <location>
        <begin position="2"/>
        <end position="158"/>
    </location>
</feature>
<evidence type="ECO:0000259" key="11">
    <source>
        <dbReference type="PROSITE" id="PS51352"/>
    </source>
</evidence>
<name>A0ABM6ILD4_9RHOB</name>
<comment type="subunit">
    <text evidence="2">Homodimer; disulfide-linked, upon oxidation. 5 homodimers assemble to form a ring-like decamer.</text>
</comment>
<evidence type="ECO:0000256" key="2">
    <source>
        <dbReference type="ARBA" id="ARBA00011654"/>
    </source>
</evidence>
<dbReference type="EMBL" id="CP019437">
    <property type="protein sequence ID" value="AQS49718.1"/>
    <property type="molecule type" value="Genomic_DNA"/>
</dbReference>
<sequence length="220" mass="24842">MPKIGDIFPNFRLPSTQGDIDFWPWAEGNWVLLFGHPAANTAVCTTEIGALAQNEKAFRRLGAKVLGLTGSSVDEQLSWHADIEKLYGARVWFPTAADIGGDFASLFGMVHEKEHQSWPVRKSFLLDPQMKIRMIFEYPIYVGRSVEETLRVIEAVKLHSSTGLATPSDWFEGDPVIIPDTMEEAEVQRLVGNRWGYVLPYLRVAPRLENPRQQTRGCEL</sequence>
<evidence type="ECO:0000256" key="8">
    <source>
        <dbReference type="ARBA" id="ARBA00023284"/>
    </source>
</evidence>
<keyword evidence="13" id="KW-1185">Reference proteome</keyword>
<reference evidence="12 13" key="1">
    <citation type="submission" date="2017-01" db="EMBL/GenBank/DDBJ databases">
        <title>The complete genome sequence of a sulfur-oxidizing marine bacterium Thioclava sp. 25B10_4T.</title>
        <authorList>
            <person name="Liu Y."/>
            <person name="Lai Q."/>
            <person name="Shao Z."/>
        </authorList>
    </citation>
    <scope>NUCLEOTIDE SEQUENCE [LARGE SCALE GENOMIC DNA]</scope>
    <source>
        <strain evidence="12 13">25B10_4</strain>
    </source>
</reference>
<dbReference type="Proteomes" id="UP000185622">
    <property type="component" value="Chromosome"/>
</dbReference>
<evidence type="ECO:0000256" key="1">
    <source>
        <dbReference type="ARBA" id="ARBA00009796"/>
    </source>
</evidence>
<dbReference type="PROSITE" id="PS51352">
    <property type="entry name" value="THIOREDOXIN_2"/>
    <property type="match status" value="1"/>
</dbReference>
<accession>A0ABM6ILD4</accession>
<evidence type="ECO:0000256" key="7">
    <source>
        <dbReference type="ARBA" id="ARBA00023002"/>
    </source>
</evidence>
<evidence type="ECO:0000256" key="9">
    <source>
        <dbReference type="ARBA" id="ARBA00032077"/>
    </source>
</evidence>
<dbReference type="InterPro" id="IPR013766">
    <property type="entry name" value="Thioredoxin_domain"/>
</dbReference>
<gene>
    <name evidence="12" type="ORF">BMG03_04480</name>
</gene>
<evidence type="ECO:0000256" key="3">
    <source>
        <dbReference type="ARBA" id="ARBA00013021"/>
    </source>
</evidence>
<keyword evidence="6" id="KW-0049">Antioxidant</keyword>
<evidence type="ECO:0000256" key="10">
    <source>
        <dbReference type="ARBA" id="ARBA00047572"/>
    </source>
</evidence>
<keyword evidence="5" id="KW-0575">Peroxidase</keyword>
<dbReference type="PIRSF" id="PIRSF000239">
    <property type="entry name" value="AHPC"/>
    <property type="match status" value="1"/>
</dbReference>
<evidence type="ECO:0000313" key="13">
    <source>
        <dbReference type="Proteomes" id="UP000185622"/>
    </source>
</evidence>
<dbReference type="InterPro" id="IPR024706">
    <property type="entry name" value="Peroxiredoxin_AhpC-typ"/>
</dbReference>
<evidence type="ECO:0000256" key="6">
    <source>
        <dbReference type="ARBA" id="ARBA00022862"/>
    </source>
</evidence>
<dbReference type="PANTHER" id="PTHR10681">
    <property type="entry name" value="THIOREDOXIN PEROXIDASE"/>
    <property type="match status" value="1"/>
</dbReference>
<dbReference type="EC" id="1.11.1.26" evidence="3"/>
<dbReference type="Pfam" id="PF00578">
    <property type="entry name" value="AhpC-TSA"/>
    <property type="match status" value="1"/>
</dbReference>
<dbReference type="InterPro" id="IPR000866">
    <property type="entry name" value="AhpC/TSA"/>
</dbReference>
<proteinExistence type="inferred from homology"/>
<keyword evidence="7" id="KW-0560">Oxidoreductase</keyword>
<dbReference type="InterPro" id="IPR019479">
    <property type="entry name" value="Peroxiredoxin_C"/>
</dbReference>
<dbReference type="Pfam" id="PF10417">
    <property type="entry name" value="1-cysPrx_C"/>
    <property type="match status" value="1"/>
</dbReference>
<comment type="catalytic activity">
    <reaction evidence="10">
        <text>a hydroperoxide + NADH + H(+) = an alcohol + NAD(+) + H2O</text>
        <dbReference type="Rhea" id="RHEA:62628"/>
        <dbReference type="ChEBI" id="CHEBI:15377"/>
        <dbReference type="ChEBI" id="CHEBI:15378"/>
        <dbReference type="ChEBI" id="CHEBI:30879"/>
        <dbReference type="ChEBI" id="CHEBI:35924"/>
        <dbReference type="ChEBI" id="CHEBI:57540"/>
        <dbReference type="ChEBI" id="CHEBI:57945"/>
        <dbReference type="EC" id="1.11.1.26"/>
    </reaction>
</comment>
<dbReference type="Gene3D" id="3.40.30.10">
    <property type="entry name" value="Glutaredoxin"/>
    <property type="match status" value="1"/>
</dbReference>
<dbReference type="Gene3D" id="3.30.1020.10">
    <property type="entry name" value="Antioxidant, Horf6, Chain A, domain2"/>
    <property type="match status" value="1"/>
</dbReference>
<keyword evidence="8" id="KW-0676">Redox-active center</keyword>
<evidence type="ECO:0000256" key="5">
    <source>
        <dbReference type="ARBA" id="ARBA00022559"/>
    </source>
</evidence>
<dbReference type="SUPFAM" id="SSF52833">
    <property type="entry name" value="Thioredoxin-like"/>
    <property type="match status" value="1"/>
</dbReference>
<dbReference type="InterPro" id="IPR050217">
    <property type="entry name" value="Peroxiredoxin"/>
</dbReference>
<evidence type="ECO:0000313" key="12">
    <source>
        <dbReference type="EMBL" id="AQS49718.1"/>
    </source>
</evidence>
<evidence type="ECO:0000256" key="4">
    <source>
        <dbReference type="ARBA" id="ARBA00017462"/>
    </source>
</evidence>
<comment type="similarity">
    <text evidence="1">Belongs to the peroxiredoxin family. AhpC/Prx1 subfamily.</text>
</comment>
<dbReference type="InterPro" id="IPR036249">
    <property type="entry name" value="Thioredoxin-like_sf"/>
</dbReference>
<dbReference type="PANTHER" id="PTHR10681:SF121">
    <property type="entry name" value="ALKYL HYDROPEROXIDE REDUCTASE C"/>
    <property type="match status" value="1"/>
</dbReference>